<dbReference type="EMBL" id="JADBGQ010000008">
    <property type="protein sequence ID" value="KAG5385104.1"/>
    <property type="molecule type" value="Genomic_DNA"/>
</dbReference>
<comment type="caution">
    <text evidence="1">The sequence shown here is derived from an EMBL/GenBank/DDBJ whole genome shotgun (WGS) entry which is preliminary data.</text>
</comment>
<name>A0ABQ7LEY6_BRACM</name>
<proteinExistence type="predicted"/>
<sequence length="92" mass="10443">MNKQSREIDDVLDYTIDLFVGEFVVDDSYKSLVVGVDLDISDIKEYCLSWFLAVHSVQQIQRKRLPVIPDGGQQTALSEIIRAVTKSVWAAR</sequence>
<dbReference type="Proteomes" id="UP000823674">
    <property type="component" value="Chromosome A09"/>
</dbReference>
<evidence type="ECO:0000313" key="1">
    <source>
        <dbReference type="EMBL" id="KAG5385104.1"/>
    </source>
</evidence>
<reference evidence="1 2" key="1">
    <citation type="submission" date="2021-03" db="EMBL/GenBank/DDBJ databases">
        <authorList>
            <person name="King G.J."/>
            <person name="Bancroft I."/>
            <person name="Baten A."/>
            <person name="Bloomfield J."/>
            <person name="Borpatragohain P."/>
            <person name="He Z."/>
            <person name="Irish N."/>
            <person name="Irwin J."/>
            <person name="Liu K."/>
            <person name="Mauleon R.P."/>
            <person name="Moore J."/>
            <person name="Morris R."/>
            <person name="Ostergaard L."/>
            <person name="Wang B."/>
            <person name="Wells R."/>
        </authorList>
    </citation>
    <scope>NUCLEOTIDE SEQUENCE [LARGE SCALE GENOMIC DNA]</scope>
    <source>
        <strain evidence="1">R-o-18</strain>
        <tissue evidence="1">Leaf</tissue>
    </source>
</reference>
<organism evidence="1 2">
    <name type="scientific">Brassica rapa subsp. trilocularis</name>
    <dbReference type="NCBI Taxonomy" id="1813537"/>
    <lineage>
        <taxon>Eukaryota</taxon>
        <taxon>Viridiplantae</taxon>
        <taxon>Streptophyta</taxon>
        <taxon>Embryophyta</taxon>
        <taxon>Tracheophyta</taxon>
        <taxon>Spermatophyta</taxon>
        <taxon>Magnoliopsida</taxon>
        <taxon>eudicotyledons</taxon>
        <taxon>Gunneridae</taxon>
        <taxon>Pentapetalae</taxon>
        <taxon>rosids</taxon>
        <taxon>malvids</taxon>
        <taxon>Brassicales</taxon>
        <taxon>Brassicaceae</taxon>
        <taxon>Brassiceae</taxon>
        <taxon>Brassica</taxon>
    </lineage>
</organism>
<accession>A0ABQ7LEY6</accession>
<keyword evidence="2" id="KW-1185">Reference proteome</keyword>
<protein>
    <submittedName>
        <fullName evidence="1">Uncharacterized protein</fullName>
    </submittedName>
</protein>
<gene>
    <name evidence="1" type="primary">A09p047360.1_BraROA</name>
    <name evidence="1" type="ORF">IGI04_036574</name>
</gene>
<evidence type="ECO:0000313" key="2">
    <source>
        <dbReference type="Proteomes" id="UP000823674"/>
    </source>
</evidence>